<dbReference type="EMBL" id="CP048632">
    <property type="protein sequence ID" value="QIB36967.1"/>
    <property type="molecule type" value="Genomic_DNA"/>
</dbReference>
<feature type="chain" id="PRO_5029601331" description="DUF3617 family protein" evidence="1">
    <location>
        <begin position="19"/>
        <end position="153"/>
    </location>
</feature>
<keyword evidence="3" id="KW-1185">Reference proteome</keyword>
<evidence type="ECO:0000313" key="3">
    <source>
        <dbReference type="Proteomes" id="UP000464865"/>
    </source>
</evidence>
<accession>A0A7L5BDL4</accession>
<evidence type="ECO:0000313" key="2">
    <source>
        <dbReference type="EMBL" id="QIB36967.1"/>
    </source>
</evidence>
<organism evidence="2 3">
    <name type="scientific">Rhizobium oryzihabitans</name>
    <dbReference type="NCBI Taxonomy" id="2267833"/>
    <lineage>
        <taxon>Bacteria</taxon>
        <taxon>Pseudomonadati</taxon>
        <taxon>Pseudomonadota</taxon>
        <taxon>Alphaproteobacteria</taxon>
        <taxon>Hyphomicrobiales</taxon>
        <taxon>Rhizobiaceae</taxon>
        <taxon>Rhizobium/Agrobacterium group</taxon>
        <taxon>Rhizobium</taxon>
    </lineage>
</organism>
<gene>
    <name evidence="2" type="ORF">G3A56_02310</name>
</gene>
<proteinExistence type="predicted"/>
<name>A0A7L5BDL4_9HYPH</name>
<dbReference type="AlphaFoldDB" id="A0A7L5BDL4"/>
<dbReference type="Proteomes" id="UP000464865">
    <property type="component" value="Chromosome M15-11"/>
</dbReference>
<dbReference type="KEGG" id="roy:G3A56_02310"/>
<evidence type="ECO:0000256" key="1">
    <source>
        <dbReference type="SAM" id="SignalP"/>
    </source>
</evidence>
<dbReference type="RefSeq" id="WP_164056125.1">
    <property type="nucleotide sequence ID" value="NZ_CP048632.1"/>
</dbReference>
<keyword evidence="1" id="KW-0732">Signal</keyword>
<reference evidence="2 3" key="1">
    <citation type="submission" date="2020-02" db="EMBL/GenBank/DDBJ databases">
        <title>Plant-Promoting Endophytic Bacterium Rhizobium oryzihabitans sp. nov., Isolated from the Root of Rice.</title>
        <authorList>
            <person name="zhao J."/>
            <person name="Zhang G."/>
        </authorList>
    </citation>
    <scope>NUCLEOTIDE SEQUENCE [LARGE SCALE GENOMIC DNA]</scope>
    <source>
        <strain evidence="2 3">M15</strain>
    </source>
</reference>
<protein>
    <recommendedName>
        <fullName evidence="4">DUF3617 family protein</fullName>
    </recommendedName>
</protein>
<evidence type="ECO:0008006" key="4">
    <source>
        <dbReference type="Google" id="ProtNLM"/>
    </source>
</evidence>
<feature type="signal peptide" evidence="1">
    <location>
        <begin position="1"/>
        <end position="18"/>
    </location>
</feature>
<sequence>MRKTLALIVLAVSTPALAAGTVPYGSRAGMEVTVVRMSGLDTTKARIVTKHTRENAISFCRDYVQKVTEDCVKEELSVPLNDSVSANCKTGEFETFTGERLRFAGKSRSPSMSKYRIIDLATKQDLDGSSASGYPVAMMIYKALCPRTAPADY</sequence>